<name>A0ABT4IVT7_9GAMM</name>
<gene>
    <name evidence="2" type="primary">bamC</name>
    <name evidence="2" type="ORF">L0635_11835</name>
</gene>
<proteinExistence type="predicted"/>
<evidence type="ECO:0000313" key="2">
    <source>
        <dbReference type="EMBL" id="MCZ0927775.1"/>
    </source>
</evidence>
<dbReference type="PROSITE" id="PS51257">
    <property type="entry name" value="PROKAR_LIPOPROTEIN"/>
    <property type="match status" value="1"/>
</dbReference>
<reference evidence="2 3" key="1">
    <citation type="submission" date="2022-02" db="EMBL/GenBank/DDBJ databases">
        <title>Study of halophilic communities from a Mexican lake.</title>
        <authorList>
            <person name="Hernandez-Soto L.M."/>
            <person name="Martinez-Abarca F."/>
            <person name="Ramirez-Saad H.C."/>
            <person name="Aguirre-Garrido J.F."/>
        </authorList>
    </citation>
    <scope>NUCLEOTIDE SEQUENCE [LARGE SCALE GENOMIC DNA]</scope>
    <source>
        <strain evidence="2 3">Hjan13</strain>
    </source>
</reference>
<dbReference type="RefSeq" id="WP_268901918.1">
    <property type="nucleotide sequence ID" value="NZ_JAKNQT010000003.1"/>
</dbReference>
<protein>
    <submittedName>
        <fullName evidence="2">Outer membrane protein assembly factor BamC</fullName>
    </submittedName>
</protein>
<comment type="caution">
    <text evidence="2">The sequence shown here is derived from an EMBL/GenBank/DDBJ whole genome shotgun (WGS) entry which is preliminary data.</text>
</comment>
<dbReference type="Proteomes" id="UP001321125">
    <property type="component" value="Unassembled WGS sequence"/>
</dbReference>
<evidence type="ECO:0000256" key="1">
    <source>
        <dbReference type="SAM" id="MobiDB-lite"/>
    </source>
</evidence>
<dbReference type="EMBL" id="JAKNQU010000004">
    <property type="protein sequence ID" value="MCZ0927775.1"/>
    <property type="molecule type" value="Genomic_DNA"/>
</dbReference>
<keyword evidence="3" id="KW-1185">Reference proteome</keyword>
<feature type="region of interest" description="Disordered" evidence="1">
    <location>
        <begin position="67"/>
        <end position="88"/>
    </location>
</feature>
<organism evidence="2 3">
    <name type="scientific">Vreelandella janggokensis</name>
    <dbReference type="NCBI Taxonomy" id="370767"/>
    <lineage>
        <taxon>Bacteria</taxon>
        <taxon>Pseudomonadati</taxon>
        <taxon>Pseudomonadota</taxon>
        <taxon>Gammaproteobacteria</taxon>
        <taxon>Oceanospirillales</taxon>
        <taxon>Halomonadaceae</taxon>
        <taxon>Vreelandella</taxon>
    </lineage>
</organism>
<sequence>MSSVLGKHALKWIPLALAGVVTLAGCARDEGFYDDRNLDYADVEPASPLVLPETRNTQRYRQALPVPEAASQRARDGVAEVRPPQPLTVGGSTEVDYVEGREIGDQRWLVVAADPGSVWTQLESFARQRGLDVQESRASDGVLVTSQAEFRLQSGLREGSSEVRCERGGQSMTSCLEALKTYLSANASASQSASATASSWSAQRLENNDPLSLRQRGDGWEVSIPYVADRVWAEIHHYLAKDFDQTDERELLAADADNYAFLVSYLAREQRDRSLLQVVLFTDTSDQAQEVRLIVEPRGDQSVLRAKATGEQPLSENAERELLERVSSYLR</sequence>
<evidence type="ECO:0000313" key="3">
    <source>
        <dbReference type="Proteomes" id="UP001321125"/>
    </source>
</evidence>
<accession>A0ABT4IVT7</accession>